<dbReference type="SMART" id="SM00855">
    <property type="entry name" value="PGAM"/>
    <property type="match status" value="1"/>
</dbReference>
<dbReference type="InterPro" id="IPR013078">
    <property type="entry name" value="His_Pase_superF_clade-1"/>
</dbReference>
<dbReference type="EMBL" id="VFFF01000001">
    <property type="protein sequence ID" value="TNY33713.1"/>
    <property type="molecule type" value="Genomic_DNA"/>
</dbReference>
<evidence type="ECO:0000313" key="2">
    <source>
        <dbReference type="EMBL" id="TNY33713.1"/>
    </source>
</evidence>
<dbReference type="RefSeq" id="WP_140194399.1">
    <property type="nucleotide sequence ID" value="NZ_CP065915.1"/>
</dbReference>
<dbReference type="SUPFAM" id="SSF53254">
    <property type="entry name" value="Phosphoglycerate mutase-like"/>
    <property type="match status" value="1"/>
</dbReference>
<keyword evidence="1" id="KW-0378">Hydrolase</keyword>
<evidence type="ECO:0000256" key="1">
    <source>
        <dbReference type="ARBA" id="ARBA00022801"/>
    </source>
</evidence>
<dbReference type="AlphaFoldDB" id="A0A5C5GG99"/>
<reference evidence="2 3" key="1">
    <citation type="submission" date="2019-06" db="EMBL/GenBank/DDBJ databases">
        <title>Genome of new Rhodobacteraceae sp. SM1903.</title>
        <authorList>
            <person name="Ren X."/>
        </authorList>
    </citation>
    <scope>NUCLEOTIDE SEQUENCE [LARGE SCALE GENOMIC DNA]</scope>
    <source>
        <strain evidence="2 3">SM1903</strain>
    </source>
</reference>
<comment type="caution">
    <text evidence="2">The sequence shown here is derived from an EMBL/GenBank/DDBJ whole genome shotgun (WGS) entry which is preliminary data.</text>
</comment>
<dbReference type="OrthoDB" id="280692at2"/>
<dbReference type="Proteomes" id="UP000314011">
    <property type="component" value="Unassembled WGS sequence"/>
</dbReference>
<dbReference type="InterPro" id="IPR051021">
    <property type="entry name" value="Mito_Ser/Thr_phosphatase"/>
</dbReference>
<accession>A0A5C5GG99</accession>
<dbReference type="PANTHER" id="PTHR20935">
    <property type="entry name" value="PHOSPHOGLYCERATE MUTASE-RELATED"/>
    <property type="match status" value="1"/>
</dbReference>
<organism evidence="2 3">
    <name type="scientific">Pelagovum pacificum</name>
    <dbReference type="NCBI Taxonomy" id="2588711"/>
    <lineage>
        <taxon>Bacteria</taxon>
        <taxon>Pseudomonadati</taxon>
        <taxon>Pseudomonadota</taxon>
        <taxon>Alphaproteobacteria</taxon>
        <taxon>Rhodobacterales</taxon>
        <taxon>Paracoccaceae</taxon>
        <taxon>Pelagovum</taxon>
    </lineage>
</organism>
<proteinExistence type="predicted"/>
<dbReference type="CDD" id="cd07067">
    <property type="entry name" value="HP_PGM_like"/>
    <property type="match status" value="1"/>
</dbReference>
<keyword evidence="3" id="KW-1185">Reference proteome</keyword>
<dbReference type="Pfam" id="PF00300">
    <property type="entry name" value="His_Phos_1"/>
    <property type="match status" value="1"/>
</dbReference>
<dbReference type="PANTHER" id="PTHR20935:SF0">
    <property type="entry name" value="SERINE_THREONINE-PROTEIN PHOSPHATASE PGAM5, MITOCHONDRIAL"/>
    <property type="match status" value="1"/>
</dbReference>
<dbReference type="InterPro" id="IPR029033">
    <property type="entry name" value="His_PPase_superfam"/>
</dbReference>
<sequence>MGSIILVRHGQANSSATDEAGYDRLSDLGRQQAMWLGEWMREQDMTFDRVLSGTLLRHRATAEAMGFPDAEADARLNEMDYLNLSRALQETLGVPAPGPDEFAAHIPQVLEAWNAAAIMGNETFESFEARVTSVIMEAAEPGVNVLCVTSGGVIGMAIRHLLGLDLARTAQMLLPIWNSSIHRMHVRPEATILAGFNAIPHLERADRVDARTHY</sequence>
<name>A0A5C5GG99_9RHOB</name>
<gene>
    <name evidence="2" type="ORF">FHY64_10730</name>
</gene>
<protein>
    <submittedName>
        <fullName evidence="2">Histidine phosphatase family protein</fullName>
    </submittedName>
</protein>
<dbReference type="Gene3D" id="3.40.50.1240">
    <property type="entry name" value="Phosphoglycerate mutase-like"/>
    <property type="match status" value="1"/>
</dbReference>
<evidence type="ECO:0000313" key="3">
    <source>
        <dbReference type="Proteomes" id="UP000314011"/>
    </source>
</evidence>
<dbReference type="GO" id="GO:0016787">
    <property type="term" value="F:hydrolase activity"/>
    <property type="evidence" value="ECO:0007669"/>
    <property type="project" value="UniProtKB-KW"/>
</dbReference>